<reference evidence="1" key="1">
    <citation type="submission" date="2021-03" db="EMBL/GenBank/DDBJ databases">
        <authorList>
            <person name="Wang G."/>
        </authorList>
    </citation>
    <scope>NUCLEOTIDE SEQUENCE</scope>
    <source>
        <strain evidence="1">KCTC 12899</strain>
    </source>
</reference>
<comment type="caution">
    <text evidence="1">The sequence shown here is derived from an EMBL/GenBank/DDBJ whole genome shotgun (WGS) entry which is preliminary data.</text>
</comment>
<sequence length="311" mass="34481">MQQANYENVLPLLASKEIDDSRVDCVFRCPVSGDTYSAAGNMVRSAEIQSNAASSVKRGIKNELSYAMGRIMRGMFGYNPLSNMAARAAGDAIRNVKTHAAYTEEDQQQAVVQAFNKVSHKFAWDAKKHAWVSASALQETQTEFEKKLARASFNNRFDSEVMARILVEMSQVDGAMSDEEKDMLADFLPPDLSLNSLLAQPPLSQAELMETGAGPVRENMLMLAWAMLFADYEVDPAEVAFLEKLANHMKISDGQANTLKNLALEFIVMQLFEQIGAGSMSRDEVFGKAVAMGMDRLQAERLEVRFRKARG</sequence>
<dbReference type="AlphaFoldDB" id="A0A8J7U247"/>
<dbReference type="SUPFAM" id="SSF158682">
    <property type="entry name" value="TerB-like"/>
    <property type="match status" value="1"/>
</dbReference>
<protein>
    <submittedName>
        <fullName evidence="1">TerB family tellurite resistance protein</fullName>
    </submittedName>
</protein>
<dbReference type="Gene3D" id="1.10.3680.10">
    <property type="entry name" value="TerB-like"/>
    <property type="match status" value="1"/>
</dbReference>
<gene>
    <name evidence="1" type="ORF">J3U88_07160</name>
</gene>
<evidence type="ECO:0000313" key="1">
    <source>
        <dbReference type="EMBL" id="MBO1318227.1"/>
    </source>
</evidence>
<dbReference type="CDD" id="cd07177">
    <property type="entry name" value="terB_like"/>
    <property type="match status" value="1"/>
</dbReference>
<proteinExistence type="predicted"/>
<dbReference type="Proteomes" id="UP000664417">
    <property type="component" value="Unassembled WGS sequence"/>
</dbReference>
<name>A0A8J7U247_9BACT</name>
<dbReference type="EMBL" id="JAFREP010000005">
    <property type="protein sequence ID" value="MBO1318227.1"/>
    <property type="molecule type" value="Genomic_DNA"/>
</dbReference>
<organism evidence="1 2">
    <name type="scientific">Acanthopleuribacter pedis</name>
    <dbReference type="NCBI Taxonomy" id="442870"/>
    <lineage>
        <taxon>Bacteria</taxon>
        <taxon>Pseudomonadati</taxon>
        <taxon>Acidobacteriota</taxon>
        <taxon>Holophagae</taxon>
        <taxon>Acanthopleuribacterales</taxon>
        <taxon>Acanthopleuribacteraceae</taxon>
        <taxon>Acanthopleuribacter</taxon>
    </lineage>
</organism>
<keyword evidence="2" id="KW-1185">Reference proteome</keyword>
<accession>A0A8J7U247</accession>
<evidence type="ECO:0000313" key="2">
    <source>
        <dbReference type="Proteomes" id="UP000664417"/>
    </source>
</evidence>
<dbReference type="InterPro" id="IPR029024">
    <property type="entry name" value="TerB-like"/>
</dbReference>
<dbReference type="RefSeq" id="WP_207857875.1">
    <property type="nucleotide sequence ID" value="NZ_JAFREP010000005.1"/>
</dbReference>